<dbReference type="InterPro" id="IPR000719">
    <property type="entry name" value="Prot_kinase_dom"/>
</dbReference>
<keyword evidence="5" id="KW-0067">ATP-binding</keyword>
<dbReference type="PANTHER" id="PTHR27003">
    <property type="entry name" value="OS07G0166700 PROTEIN"/>
    <property type="match status" value="1"/>
</dbReference>
<dbReference type="Pfam" id="PF07714">
    <property type="entry name" value="PK_Tyr_Ser-Thr"/>
    <property type="match status" value="1"/>
</dbReference>
<evidence type="ECO:0000256" key="3">
    <source>
        <dbReference type="ARBA" id="ARBA00022741"/>
    </source>
</evidence>
<keyword evidence="4" id="KW-0418">Kinase</keyword>
<dbReference type="Proteomes" id="UP001234989">
    <property type="component" value="Chromosome 2"/>
</dbReference>
<dbReference type="GO" id="GO:0004714">
    <property type="term" value="F:transmembrane receptor protein tyrosine kinase activity"/>
    <property type="evidence" value="ECO:0007669"/>
    <property type="project" value="InterPro"/>
</dbReference>
<keyword evidence="2" id="KW-0808">Transferase</keyword>
<dbReference type="SUPFAM" id="SSF56112">
    <property type="entry name" value="Protein kinase-like (PK-like)"/>
    <property type="match status" value="1"/>
</dbReference>
<evidence type="ECO:0000256" key="5">
    <source>
        <dbReference type="ARBA" id="ARBA00022840"/>
    </source>
</evidence>
<dbReference type="Gene3D" id="1.10.510.10">
    <property type="entry name" value="Transferase(Phosphotransferase) domain 1"/>
    <property type="match status" value="1"/>
</dbReference>
<keyword evidence="1" id="KW-0723">Serine/threonine-protein kinase</keyword>
<evidence type="ECO:0000256" key="1">
    <source>
        <dbReference type="ARBA" id="ARBA00022527"/>
    </source>
</evidence>
<keyword evidence="8" id="KW-1185">Reference proteome</keyword>
<dbReference type="EMBL" id="CP133613">
    <property type="protein sequence ID" value="WMV17318.1"/>
    <property type="molecule type" value="Genomic_DNA"/>
</dbReference>
<dbReference type="SMART" id="SM00220">
    <property type="entry name" value="S_TKc"/>
    <property type="match status" value="1"/>
</dbReference>
<evidence type="ECO:0000256" key="4">
    <source>
        <dbReference type="ARBA" id="ARBA00022777"/>
    </source>
</evidence>
<dbReference type="InterPro" id="IPR011009">
    <property type="entry name" value="Kinase-like_dom_sf"/>
</dbReference>
<reference evidence="7" key="1">
    <citation type="submission" date="2023-08" db="EMBL/GenBank/DDBJ databases">
        <title>A de novo genome assembly of Solanum verrucosum Schlechtendal, a Mexican diploid species geographically isolated from the other diploid A-genome species in potato relatives.</title>
        <authorList>
            <person name="Hosaka K."/>
        </authorList>
    </citation>
    <scope>NUCLEOTIDE SEQUENCE</scope>
    <source>
        <tissue evidence="7">Young leaves</tissue>
    </source>
</reference>
<dbReference type="InterPro" id="IPR001245">
    <property type="entry name" value="Ser-Thr/Tyr_kinase_cat_dom"/>
</dbReference>
<dbReference type="InterPro" id="IPR045272">
    <property type="entry name" value="ANXUR1/2-like"/>
</dbReference>
<proteinExistence type="predicted"/>
<dbReference type="GO" id="GO:0004674">
    <property type="term" value="F:protein serine/threonine kinase activity"/>
    <property type="evidence" value="ECO:0007669"/>
    <property type="project" value="UniProtKB-KW"/>
</dbReference>
<dbReference type="Pfam" id="PF00069">
    <property type="entry name" value="Pkinase"/>
    <property type="match status" value="1"/>
</dbReference>
<evidence type="ECO:0000313" key="7">
    <source>
        <dbReference type="EMBL" id="WMV17318.1"/>
    </source>
</evidence>
<dbReference type="AlphaFoldDB" id="A0AAF0TIL1"/>
<keyword evidence="3" id="KW-0547">Nucleotide-binding</keyword>
<dbReference type="PROSITE" id="PS00108">
    <property type="entry name" value="PROTEIN_KINASE_ST"/>
    <property type="match status" value="1"/>
</dbReference>
<evidence type="ECO:0000259" key="6">
    <source>
        <dbReference type="PROSITE" id="PS50011"/>
    </source>
</evidence>
<dbReference type="PANTHER" id="PTHR27003:SF395">
    <property type="entry name" value="RECEPTOR-LIKE PROTEIN KINASE FERONIA"/>
    <property type="match status" value="1"/>
</dbReference>
<evidence type="ECO:0000256" key="2">
    <source>
        <dbReference type="ARBA" id="ARBA00022679"/>
    </source>
</evidence>
<organism evidence="7 8">
    <name type="scientific">Solanum verrucosum</name>
    <dbReference type="NCBI Taxonomy" id="315347"/>
    <lineage>
        <taxon>Eukaryota</taxon>
        <taxon>Viridiplantae</taxon>
        <taxon>Streptophyta</taxon>
        <taxon>Embryophyta</taxon>
        <taxon>Tracheophyta</taxon>
        <taxon>Spermatophyta</taxon>
        <taxon>Magnoliopsida</taxon>
        <taxon>eudicotyledons</taxon>
        <taxon>Gunneridae</taxon>
        <taxon>Pentapetalae</taxon>
        <taxon>asterids</taxon>
        <taxon>lamiids</taxon>
        <taxon>Solanales</taxon>
        <taxon>Solanaceae</taxon>
        <taxon>Solanoideae</taxon>
        <taxon>Solaneae</taxon>
        <taxon>Solanum</taxon>
    </lineage>
</organism>
<gene>
    <name evidence="7" type="ORF">MTR67_010703</name>
</gene>
<evidence type="ECO:0000313" key="8">
    <source>
        <dbReference type="Proteomes" id="UP001234989"/>
    </source>
</evidence>
<dbReference type="GO" id="GO:0009506">
    <property type="term" value="C:plasmodesma"/>
    <property type="evidence" value="ECO:0007669"/>
    <property type="project" value="TreeGrafter"/>
</dbReference>
<dbReference type="FunFam" id="3.30.200.20:FF:000039">
    <property type="entry name" value="receptor-like protein kinase FERONIA"/>
    <property type="match status" value="1"/>
</dbReference>
<dbReference type="GO" id="GO:0005886">
    <property type="term" value="C:plasma membrane"/>
    <property type="evidence" value="ECO:0007669"/>
    <property type="project" value="TreeGrafter"/>
</dbReference>
<dbReference type="Gene3D" id="3.30.200.20">
    <property type="entry name" value="Phosphorylase Kinase, domain 1"/>
    <property type="match status" value="1"/>
</dbReference>
<dbReference type="PROSITE" id="PS50011">
    <property type="entry name" value="PROTEIN_KINASE_DOM"/>
    <property type="match status" value="1"/>
</dbReference>
<feature type="domain" description="Protein kinase" evidence="6">
    <location>
        <begin position="1"/>
        <end position="383"/>
    </location>
</feature>
<name>A0AAF0TIL1_SOLVR</name>
<protein>
    <recommendedName>
        <fullName evidence="6">Protein kinase domain-containing protein</fullName>
    </recommendedName>
</protein>
<dbReference type="GO" id="GO:0005524">
    <property type="term" value="F:ATP binding"/>
    <property type="evidence" value="ECO:0007669"/>
    <property type="project" value="UniProtKB-KW"/>
</dbReference>
<sequence length="383" mass="42789">MLQDRSLVSLITESKLNLNSGTYRTFVKFMSPRIVEFPVFIIPAFFPVGDLECLNWNCPYQSDRNLVVWIWNCPFQFDKDLVFQFDKDLIVQCCPFPANSKNITPHMTECLITSVTKSSSPPSDLCRYFLIAGIKNATDNCDGKFVIGYGNVYKGYLDNGTTTVAMKRSNPSSKQGIREFQTKIEMLSSKLRYRHLVSLIGYCDDKNEMILVYDYLANGTLRTKHTIIHRDVKSTNILLDDKWVAKVSDFGLSKVGGTDTTHVSTAAKGNFGPAINPNLPSGQVNLAEWACRSCEKRNVEEIIDPNLKGQIASECLSNSKRVQIMGANTLLFPSIRGDANIATSNEDHEIFSDLSEVESKSISGSAKLKNVTIFSELMNPVGR</sequence>
<accession>A0AAF0TIL1</accession>
<dbReference type="InterPro" id="IPR008271">
    <property type="entry name" value="Ser/Thr_kinase_AS"/>
</dbReference>